<proteinExistence type="predicted"/>
<evidence type="ECO:0000259" key="1">
    <source>
        <dbReference type="Pfam" id="PF18980"/>
    </source>
</evidence>
<evidence type="ECO:0000313" key="3">
    <source>
        <dbReference type="Proteomes" id="UP000515860"/>
    </source>
</evidence>
<dbReference type="KEGG" id="whj:H9Q79_00485"/>
<dbReference type="Proteomes" id="UP000515860">
    <property type="component" value="Chromosome"/>
</dbReference>
<sequence length="414" mass="47198">MDVKNLIVGMDLNRKESQICYYERGSQDAVSAPVKVGSTKVAFPTVLSRIPESGEWHYGLEAEFFAEQKNGVLVDQLYDLCADGNSFSVDGEEFSGGDLLAVFLKQALTMLGVTEPPRQIDGIMITVPALTKPFVQAIRKAYEKLSIPRGRAYLQDYKESFYFHTLYQKPEIWTRKVGLFQFEEENVSFESLSMNHRTKPVTAQVEEGKTIHLSGEPQQKDEQFRALVEESLKDELYSSVFILGEAFDKSWAVRSTALLCRGKRRVFCGDNLFAKGACFGAREKVEERSLKGYLYLGNDLIRYNVGMEMKINGSPAYYPLVTAGVNWYETEKECEFLMDGIRDLVFVVSKMEDGKRYRYSMALPGLPDRPDKTTRLRLHMEYDSPRRCQIDVEDLGFGEMFPSSGKKWHETMEG</sequence>
<name>A0A7G9GDE9_9FIRM</name>
<dbReference type="RefSeq" id="WP_118645428.1">
    <property type="nucleotide sequence ID" value="NZ_CP060635.1"/>
</dbReference>
<keyword evidence="3" id="KW-1185">Reference proteome</keyword>
<gene>
    <name evidence="2" type="ORF">H9Q79_00485</name>
</gene>
<reference evidence="2 3" key="1">
    <citation type="submission" date="2020-08" db="EMBL/GenBank/DDBJ databases">
        <authorList>
            <person name="Liu C."/>
            <person name="Sun Q."/>
        </authorList>
    </citation>
    <scope>NUCLEOTIDE SEQUENCE [LARGE SCALE GENOMIC DNA]</scope>
    <source>
        <strain evidence="2 3">NSJ-29</strain>
    </source>
</reference>
<dbReference type="AlphaFoldDB" id="A0A7G9GDE9"/>
<feature type="domain" description="DUF5716" evidence="1">
    <location>
        <begin position="123"/>
        <end position="413"/>
    </location>
</feature>
<dbReference type="Pfam" id="PF18980">
    <property type="entry name" value="DUF5716_C"/>
    <property type="match status" value="1"/>
</dbReference>
<accession>A0A7G9GDE9</accession>
<organism evidence="2 3">
    <name type="scientific">Wansuia hejianensis</name>
    <dbReference type="NCBI Taxonomy" id="2763667"/>
    <lineage>
        <taxon>Bacteria</taxon>
        <taxon>Bacillati</taxon>
        <taxon>Bacillota</taxon>
        <taxon>Clostridia</taxon>
        <taxon>Lachnospirales</taxon>
        <taxon>Lachnospiraceae</taxon>
        <taxon>Wansuia</taxon>
    </lineage>
</organism>
<evidence type="ECO:0000313" key="2">
    <source>
        <dbReference type="EMBL" id="QNM08831.1"/>
    </source>
</evidence>
<protein>
    <recommendedName>
        <fullName evidence="1">DUF5716 domain-containing protein</fullName>
    </recommendedName>
</protein>
<dbReference type="InterPro" id="IPR043770">
    <property type="entry name" value="DUF5716_C"/>
</dbReference>
<dbReference type="EMBL" id="CP060635">
    <property type="protein sequence ID" value="QNM08831.1"/>
    <property type="molecule type" value="Genomic_DNA"/>
</dbReference>